<dbReference type="PANTHER" id="PTHR41878">
    <property type="entry name" value="LEXA REPRESSOR-RELATED"/>
    <property type="match status" value="1"/>
</dbReference>
<dbReference type="EMBL" id="QAAA01000001">
    <property type="protein sequence ID" value="PTN04120.1"/>
    <property type="molecule type" value="Genomic_DNA"/>
</dbReference>
<dbReference type="InterPro" id="IPR012912">
    <property type="entry name" value="Plasmid_pRiA4b_Orf3-like"/>
</dbReference>
<evidence type="ECO:0000313" key="2">
    <source>
        <dbReference type="EMBL" id="PTN04120.1"/>
    </source>
</evidence>
<dbReference type="RefSeq" id="WP_107890702.1">
    <property type="nucleotide sequence ID" value="NZ_NHSI01000033.1"/>
</dbReference>
<evidence type="ECO:0000259" key="1">
    <source>
        <dbReference type="Pfam" id="PF07929"/>
    </source>
</evidence>
<keyword evidence="3" id="KW-1185">Reference proteome</keyword>
<organism evidence="2 3">
    <name type="scientific">Rhodovulum imhoffii</name>
    <dbReference type="NCBI Taxonomy" id="365340"/>
    <lineage>
        <taxon>Bacteria</taxon>
        <taxon>Pseudomonadati</taxon>
        <taxon>Pseudomonadota</taxon>
        <taxon>Alphaproteobacteria</taxon>
        <taxon>Rhodobacterales</taxon>
        <taxon>Paracoccaceae</taxon>
        <taxon>Rhodovulum</taxon>
    </lineage>
</organism>
<name>A0A2T5BX01_9RHOB</name>
<dbReference type="SUPFAM" id="SSF159941">
    <property type="entry name" value="MM3350-like"/>
    <property type="match status" value="1"/>
</dbReference>
<reference evidence="2 3" key="1">
    <citation type="submission" date="2018-04" db="EMBL/GenBank/DDBJ databases">
        <title>Genomic Encyclopedia of Archaeal and Bacterial Type Strains, Phase II (KMG-II): from individual species to whole genera.</title>
        <authorList>
            <person name="Goeker M."/>
        </authorList>
    </citation>
    <scope>NUCLEOTIDE SEQUENCE [LARGE SCALE GENOMIC DNA]</scope>
    <source>
        <strain evidence="2 3">DSM 18064</strain>
    </source>
</reference>
<evidence type="ECO:0000313" key="3">
    <source>
        <dbReference type="Proteomes" id="UP000243859"/>
    </source>
</evidence>
<gene>
    <name evidence="2" type="ORF">C8N32_101319</name>
</gene>
<feature type="domain" description="Plasmid pRiA4b Orf3-like" evidence="1">
    <location>
        <begin position="5"/>
        <end position="172"/>
    </location>
</feature>
<proteinExistence type="predicted"/>
<dbReference type="Proteomes" id="UP000243859">
    <property type="component" value="Unassembled WGS sequence"/>
</dbReference>
<dbReference type="InterPro" id="IPR024047">
    <property type="entry name" value="MM3350-like_sf"/>
</dbReference>
<dbReference type="PANTHER" id="PTHR41878:SF1">
    <property type="entry name" value="TNPR PROTEIN"/>
    <property type="match status" value="1"/>
</dbReference>
<protein>
    <submittedName>
        <fullName evidence="2">PRiA4b ORF-3-like protein</fullName>
    </submittedName>
</protein>
<dbReference type="AlphaFoldDB" id="A0A2T5BX01"/>
<accession>A0A2T5BX01</accession>
<dbReference type="OrthoDB" id="9816539at2"/>
<dbReference type="Gene3D" id="3.10.290.30">
    <property type="entry name" value="MM3350-like"/>
    <property type="match status" value="1"/>
</dbReference>
<sequence length="204" mass="23449">MTDQIARIRIDLEGLEPRIWRRVEVSLSTNLRALHELIQAVMPWEDCHLYQFALGDRVYGEPDPDDAHWGHKVYQAKGLRLSTLVNSGVTELLYTYDFGDDWRHRVVIEAVEPAAPGVDYPVFLGGERRCPPEDVGGLPGFMDFLEAVSNRQHPRHKEMLHWDGGPFLPTDFGEAEIVKRVRKIAARRKTAYEAFQRSRATRLN</sequence>
<comment type="caution">
    <text evidence="2">The sequence shown here is derived from an EMBL/GenBank/DDBJ whole genome shotgun (WGS) entry which is preliminary data.</text>
</comment>
<dbReference type="Pfam" id="PF07929">
    <property type="entry name" value="PRiA4_ORF3"/>
    <property type="match status" value="1"/>
</dbReference>